<evidence type="ECO:0000313" key="3">
    <source>
        <dbReference type="Proteomes" id="UP001183202"/>
    </source>
</evidence>
<accession>A0ABU2NGS2</accession>
<feature type="compositionally biased region" description="Basic residues" evidence="1">
    <location>
        <begin position="85"/>
        <end position="97"/>
    </location>
</feature>
<dbReference type="Proteomes" id="UP001183202">
    <property type="component" value="Unassembled WGS sequence"/>
</dbReference>
<keyword evidence="3" id="KW-1185">Reference proteome</keyword>
<proteinExistence type="predicted"/>
<dbReference type="RefSeq" id="WP_311559672.1">
    <property type="nucleotide sequence ID" value="NZ_JAVREJ010000027.1"/>
</dbReference>
<dbReference type="Gene3D" id="3.40.50.620">
    <property type="entry name" value="HUPs"/>
    <property type="match status" value="1"/>
</dbReference>
<dbReference type="EMBL" id="JAVREJ010000027">
    <property type="protein sequence ID" value="MDT0353156.1"/>
    <property type="molecule type" value="Genomic_DNA"/>
</dbReference>
<organism evidence="2 3">
    <name type="scientific">Pseudonocardia charpentierae</name>
    <dbReference type="NCBI Taxonomy" id="3075545"/>
    <lineage>
        <taxon>Bacteria</taxon>
        <taxon>Bacillati</taxon>
        <taxon>Actinomycetota</taxon>
        <taxon>Actinomycetes</taxon>
        <taxon>Pseudonocardiales</taxon>
        <taxon>Pseudonocardiaceae</taxon>
        <taxon>Pseudonocardia</taxon>
    </lineage>
</organism>
<sequence length="173" mass="19045">MARYLVVAHETVTSPELLKAVRGVRDQDAEAEFVLLVPATPVRHLLFRKGDEHDAEVTARKRGERATAVFTRGACRSATCALARPTRRRRSTRRSRRVQATPGSSSPRCRRRSPGGCGWICPAGSGRNTGCRCTTLSPKHRLTWGHGSEMVQHDQLAPLMDDQGVVFAYPASP</sequence>
<evidence type="ECO:0000256" key="1">
    <source>
        <dbReference type="SAM" id="MobiDB-lite"/>
    </source>
</evidence>
<dbReference type="SUPFAM" id="SSF52402">
    <property type="entry name" value="Adenine nucleotide alpha hydrolases-like"/>
    <property type="match status" value="1"/>
</dbReference>
<comment type="caution">
    <text evidence="2">The sequence shown here is derived from an EMBL/GenBank/DDBJ whole genome shotgun (WGS) entry which is preliminary data.</text>
</comment>
<dbReference type="InterPro" id="IPR014729">
    <property type="entry name" value="Rossmann-like_a/b/a_fold"/>
</dbReference>
<feature type="region of interest" description="Disordered" evidence="1">
    <location>
        <begin position="81"/>
        <end position="113"/>
    </location>
</feature>
<name>A0ABU2NGS2_9PSEU</name>
<protein>
    <submittedName>
        <fullName evidence="2">Uncharacterized protein</fullName>
    </submittedName>
</protein>
<gene>
    <name evidence="2" type="ORF">RM445_26945</name>
</gene>
<evidence type="ECO:0000313" key="2">
    <source>
        <dbReference type="EMBL" id="MDT0353156.1"/>
    </source>
</evidence>
<reference evidence="3" key="1">
    <citation type="submission" date="2023-07" db="EMBL/GenBank/DDBJ databases">
        <title>30 novel species of actinomycetes from the DSMZ collection.</title>
        <authorList>
            <person name="Nouioui I."/>
        </authorList>
    </citation>
    <scope>NUCLEOTIDE SEQUENCE [LARGE SCALE GENOMIC DNA]</scope>
    <source>
        <strain evidence="3">DSM 45834</strain>
    </source>
</reference>